<dbReference type="InterPro" id="IPR015943">
    <property type="entry name" value="WD40/YVTN_repeat-like_dom_sf"/>
</dbReference>
<evidence type="ECO:0000313" key="2">
    <source>
        <dbReference type="Proteomes" id="UP000268469"/>
    </source>
</evidence>
<dbReference type="Gene3D" id="2.130.10.10">
    <property type="entry name" value="YVTN repeat-like/Quinoprotein amine dehydrogenase"/>
    <property type="match status" value="2"/>
</dbReference>
<evidence type="ECO:0008006" key="3">
    <source>
        <dbReference type="Google" id="ProtNLM"/>
    </source>
</evidence>
<sequence>MSSKRLLIFLLILACRQDRNPPEVKIINPENGAVLSGTTRVIVKVKDDEALAVADITIDNKVVYVNEELDTIMTYLWDTDQEIEGSHLIIGYGRDRSENETADTVEVYCGKPPYPDSLIGDISLGSPPRMMVTTDRYLYVAVEGEVLVVDLDQLQPTTTIGIPAQDLDIDNSRGKLYIVGENKIYTVVTEQNVLADSFSVAGPFQGCFHSEHRYFLLALGSGGYRNHIHIIDLVEDTILGTTPDSFGIGYDLGYARGRIFLPDVDFATLWIIDTTNLTISHIPLDTPPVAIVPATSEREVYLGGSGVLVVSSEQGAIIDSIPNFSTAYPHGLVISPDGEYLFGVERDVILVASVQLRSLLDTVSIPSSPLCAAITPDGQKFLVGSSDGKVYIYQKR</sequence>
<dbReference type="Pfam" id="PF17957">
    <property type="entry name" value="Big_7"/>
    <property type="match status" value="1"/>
</dbReference>
<dbReference type="PANTHER" id="PTHR47197:SF3">
    <property type="entry name" value="DIHYDRO-HEME D1 DEHYDROGENASE"/>
    <property type="match status" value="1"/>
</dbReference>
<name>A0A660SLB8_UNCW3</name>
<dbReference type="InterPro" id="IPR051200">
    <property type="entry name" value="Host-pathogen_enzymatic-act"/>
</dbReference>
<dbReference type="Proteomes" id="UP000268469">
    <property type="component" value="Unassembled WGS sequence"/>
</dbReference>
<accession>A0A660SLB8</accession>
<reference evidence="1 2" key="1">
    <citation type="submission" date="2018-06" db="EMBL/GenBank/DDBJ databases">
        <title>Extensive metabolic versatility and redundancy in microbially diverse, dynamic hydrothermal sediments.</title>
        <authorList>
            <person name="Dombrowski N."/>
            <person name="Teske A."/>
            <person name="Baker B.J."/>
        </authorList>
    </citation>
    <scope>NUCLEOTIDE SEQUENCE [LARGE SCALE GENOMIC DNA]</scope>
    <source>
        <strain evidence="1">B36_G15</strain>
    </source>
</reference>
<dbReference type="SUPFAM" id="SSF75011">
    <property type="entry name" value="3-carboxy-cis,cis-mucoante lactonizing enzyme"/>
    <property type="match status" value="1"/>
</dbReference>
<proteinExistence type="predicted"/>
<evidence type="ECO:0000313" key="1">
    <source>
        <dbReference type="EMBL" id="RKX71598.1"/>
    </source>
</evidence>
<gene>
    <name evidence="1" type="ORF">DRP53_00925</name>
</gene>
<protein>
    <recommendedName>
        <fullName evidence="3">YncE family protein</fullName>
    </recommendedName>
</protein>
<dbReference type="PANTHER" id="PTHR47197">
    <property type="entry name" value="PROTEIN NIRF"/>
    <property type="match status" value="1"/>
</dbReference>
<dbReference type="AlphaFoldDB" id="A0A660SLB8"/>
<comment type="caution">
    <text evidence="1">The sequence shown here is derived from an EMBL/GenBank/DDBJ whole genome shotgun (WGS) entry which is preliminary data.</text>
</comment>
<organism evidence="1 2">
    <name type="scientific">candidate division WOR-3 bacterium</name>
    <dbReference type="NCBI Taxonomy" id="2052148"/>
    <lineage>
        <taxon>Bacteria</taxon>
        <taxon>Bacteria division WOR-3</taxon>
    </lineage>
</organism>
<dbReference type="EMBL" id="QNBE01000005">
    <property type="protein sequence ID" value="RKX71598.1"/>
    <property type="molecule type" value="Genomic_DNA"/>
</dbReference>